<feature type="domain" description="FAD-binding" evidence="6">
    <location>
        <begin position="43"/>
        <end position="424"/>
    </location>
</feature>
<dbReference type="SUPFAM" id="SSF52833">
    <property type="entry name" value="Thioredoxin-like"/>
    <property type="match status" value="1"/>
</dbReference>
<keyword evidence="9" id="KW-1185">Reference proteome</keyword>
<dbReference type="SUPFAM" id="SSF51905">
    <property type="entry name" value="FAD/NAD(P)-binding domain"/>
    <property type="match status" value="1"/>
</dbReference>
<evidence type="ECO:0000313" key="8">
    <source>
        <dbReference type="EMBL" id="KAE8377794.1"/>
    </source>
</evidence>
<dbReference type="InterPro" id="IPR012941">
    <property type="entry name" value="Phe_hydrox_C_dim_dom"/>
</dbReference>
<dbReference type="Gene3D" id="3.40.30.20">
    <property type="match status" value="1"/>
</dbReference>
<gene>
    <name evidence="8" type="ORF">BDV26DRAFT_304783</name>
</gene>
<accession>A0A5N7B7R0</accession>
<keyword evidence="2" id="KW-0285">Flavoprotein</keyword>
<dbReference type="InterPro" id="IPR002938">
    <property type="entry name" value="FAD-bd"/>
</dbReference>
<evidence type="ECO:0000256" key="5">
    <source>
        <dbReference type="SAM" id="MobiDB-lite"/>
    </source>
</evidence>
<evidence type="ECO:0000256" key="3">
    <source>
        <dbReference type="ARBA" id="ARBA00022827"/>
    </source>
</evidence>
<dbReference type="GO" id="GO:0071949">
    <property type="term" value="F:FAD binding"/>
    <property type="evidence" value="ECO:0007669"/>
    <property type="project" value="InterPro"/>
</dbReference>
<feature type="domain" description="Phenol hydroxylase-like C-terminal dimerisation" evidence="7">
    <location>
        <begin position="469"/>
        <end position="648"/>
    </location>
</feature>
<protein>
    <submittedName>
        <fullName evidence="8">FAD binding domain-containing protein</fullName>
    </submittedName>
</protein>
<keyword evidence="3" id="KW-0274">FAD</keyword>
<organism evidence="8 9">
    <name type="scientific">Aspergillus bertholletiae</name>
    <dbReference type="NCBI Taxonomy" id="1226010"/>
    <lineage>
        <taxon>Eukaryota</taxon>
        <taxon>Fungi</taxon>
        <taxon>Dikarya</taxon>
        <taxon>Ascomycota</taxon>
        <taxon>Pezizomycotina</taxon>
        <taxon>Eurotiomycetes</taxon>
        <taxon>Eurotiomycetidae</taxon>
        <taxon>Eurotiales</taxon>
        <taxon>Aspergillaceae</taxon>
        <taxon>Aspergillus</taxon>
        <taxon>Aspergillus subgen. Circumdati</taxon>
    </lineage>
</organism>
<evidence type="ECO:0000259" key="6">
    <source>
        <dbReference type="Pfam" id="PF01494"/>
    </source>
</evidence>
<evidence type="ECO:0000259" key="7">
    <source>
        <dbReference type="Pfam" id="PF07976"/>
    </source>
</evidence>
<evidence type="ECO:0000256" key="1">
    <source>
        <dbReference type="ARBA" id="ARBA00007801"/>
    </source>
</evidence>
<dbReference type="EMBL" id="ML736218">
    <property type="protein sequence ID" value="KAE8377794.1"/>
    <property type="molecule type" value="Genomic_DNA"/>
</dbReference>
<evidence type="ECO:0000256" key="4">
    <source>
        <dbReference type="ARBA" id="ARBA00023002"/>
    </source>
</evidence>
<dbReference type="Pfam" id="PF01494">
    <property type="entry name" value="FAD_binding_3"/>
    <property type="match status" value="1"/>
</dbReference>
<proteinExistence type="inferred from homology"/>
<evidence type="ECO:0000256" key="2">
    <source>
        <dbReference type="ARBA" id="ARBA00022630"/>
    </source>
</evidence>
<dbReference type="PANTHER" id="PTHR43004:SF15">
    <property type="entry name" value="MONOOXYGENASE, PUTATIVE (AFU_ORTHOLOGUE AFUA_6G03030)-RELATED"/>
    <property type="match status" value="1"/>
</dbReference>
<dbReference type="SUPFAM" id="SSF54373">
    <property type="entry name" value="FAD-linked reductases, C-terminal domain"/>
    <property type="match status" value="1"/>
</dbReference>
<dbReference type="InterPro" id="IPR036249">
    <property type="entry name" value="Thioredoxin-like_sf"/>
</dbReference>
<dbReference type="InterPro" id="IPR038220">
    <property type="entry name" value="PHOX_C_sf"/>
</dbReference>
<keyword evidence="4" id="KW-0560">Oxidoreductase</keyword>
<feature type="compositionally biased region" description="Low complexity" evidence="5">
    <location>
        <begin position="19"/>
        <end position="31"/>
    </location>
</feature>
<dbReference type="GO" id="GO:0016709">
    <property type="term" value="F:oxidoreductase activity, acting on paired donors, with incorporation or reduction of molecular oxygen, NAD(P)H as one donor, and incorporation of one atom of oxygen"/>
    <property type="evidence" value="ECO:0007669"/>
    <property type="project" value="UniProtKB-ARBA"/>
</dbReference>
<dbReference type="PANTHER" id="PTHR43004">
    <property type="entry name" value="TRK SYSTEM POTASSIUM UPTAKE PROTEIN"/>
    <property type="match status" value="1"/>
</dbReference>
<dbReference type="Gene3D" id="3.30.9.10">
    <property type="entry name" value="D-Amino Acid Oxidase, subunit A, domain 2"/>
    <property type="match status" value="1"/>
</dbReference>
<sequence length="666" mass="73636">MDFPNAALGVSSSTRNIRHLPSSTPSLPRLRPMNKHDGPTEKYEVIIIGAGPAGQMLNLLLARYGLDHHSRLCIDSKSGTVKAGQADGLQPRTLEVFQSLGLADEILSQGCQMWEFAFWNPSTTHEDTIEQTSVVPVTEGIETRYPHEVSIHQGRIERILEENLSLYSRQGIEWGCKLLHVKMDESQDSQFPVVVEVEGKNGHRRTIRCKYLVGADGAHSTVRQSMGLQLKGDSLDSIWGVVDLVVESDFPDLRRPAAIHSATGSVMIIPREKIDSGESLTRLYVQIPGDIRLNGNHEAAKGWRKSVTLDHILGHAARALRPYTLQPKEGGAVDWWAVYQIGQRMVNQFSVKDSSGMDRVFIVGDACHTHSPKAGQGMNVSMMDSFNLAWKLLYAVNGITPDAARLLDTYHIERHTVARQLIDFDHAFSSVFSGKTTTTPENVPSHGLTSDQLREVYQAGIGFISGCGIEYPESLVVNKTSQASRIPIRGTNHLSGILCPGRRLANVVLKRYADGVPRNLHDEMPYDGRFRILVFTSNDLLDPRRTSALTLTTMGHSLLPTFPDTLVEQLVIHPTLNRRFTWLDIPLIVKHYSEMRLYHGIDQVDAYAMFGVDPTKGALVVVRPDGYVGVIAELVDVSRVAEYLVGCLGMKSGGSDGTKMPPRASL</sequence>
<dbReference type="Proteomes" id="UP000326198">
    <property type="component" value="Unassembled WGS sequence"/>
</dbReference>
<reference evidence="8 9" key="1">
    <citation type="submission" date="2019-04" db="EMBL/GenBank/DDBJ databases">
        <title>Friends and foes A comparative genomics studyof 23 Aspergillus species from section Flavi.</title>
        <authorList>
            <consortium name="DOE Joint Genome Institute"/>
            <person name="Kjaerbolling I."/>
            <person name="Vesth T."/>
            <person name="Frisvad J.C."/>
            <person name="Nybo J.L."/>
            <person name="Theobald S."/>
            <person name="Kildgaard S."/>
            <person name="Isbrandt T."/>
            <person name="Kuo A."/>
            <person name="Sato A."/>
            <person name="Lyhne E.K."/>
            <person name="Kogle M.E."/>
            <person name="Wiebenga A."/>
            <person name="Kun R.S."/>
            <person name="Lubbers R.J."/>
            <person name="Makela M.R."/>
            <person name="Barry K."/>
            <person name="Chovatia M."/>
            <person name="Clum A."/>
            <person name="Daum C."/>
            <person name="Haridas S."/>
            <person name="He G."/>
            <person name="LaButti K."/>
            <person name="Lipzen A."/>
            <person name="Mondo S."/>
            <person name="Riley R."/>
            <person name="Salamov A."/>
            <person name="Simmons B.A."/>
            <person name="Magnuson J.K."/>
            <person name="Henrissat B."/>
            <person name="Mortensen U.H."/>
            <person name="Larsen T.O."/>
            <person name="Devries R.P."/>
            <person name="Grigoriev I.V."/>
            <person name="Machida M."/>
            <person name="Baker S.E."/>
            <person name="Andersen M.R."/>
        </authorList>
    </citation>
    <scope>NUCLEOTIDE SEQUENCE [LARGE SCALE GENOMIC DNA]</scope>
    <source>
        <strain evidence="8 9">IBT 29228</strain>
    </source>
</reference>
<comment type="similarity">
    <text evidence="1">Belongs to the PheA/TfdB FAD monooxygenase family.</text>
</comment>
<dbReference type="PRINTS" id="PR00420">
    <property type="entry name" value="RNGMNOXGNASE"/>
</dbReference>
<dbReference type="Gene3D" id="3.50.50.60">
    <property type="entry name" value="FAD/NAD(P)-binding domain"/>
    <property type="match status" value="1"/>
</dbReference>
<dbReference type="InterPro" id="IPR036188">
    <property type="entry name" value="FAD/NAD-bd_sf"/>
</dbReference>
<dbReference type="AlphaFoldDB" id="A0A5N7B7R0"/>
<dbReference type="CDD" id="cd02979">
    <property type="entry name" value="PHOX_C"/>
    <property type="match status" value="1"/>
</dbReference>
<feature type="region of interest" description="Disordered" evidence="5">
    <location>
        <begin position="1"/>
        <end position="36"/>
    </location>
</feature>
<dbReference type="InterPro" id="IPR050641">
    <property type="entry name" value="RIFMO-like"/>
</dbReference>
<evidence type="ECO:0000313" key="9">
    <source>
        <dbReference type="Proteomes" id="UP000326198"/>
    </source>
</evidence>
<name>A0A5N7B7R0_9EURO</name>
<dbReference type="OrthoDB" id="1716816at2759"/>
<dbReference type="Pfam" id="PF07976">
    <property type="entry name" value="Phe_hydrox_dim"/>
    <property type="match status" value="1"/>
</dbReference>